<name>A0A1F8ADS0_9EURO</name>
<protein>
    <submittedName>
        <fullName evidence="1">Uncharacterized protein</fullName>
    </submittedName>
</protein>
<dbReference type="STRING" id="109264.A0A1F8ADS0"/>
<comment type="caution">
    <text evidence="1">The sequence shown here is derived from an EMBL/GenBank/DDBJ whole genome shotgun (WGS) entry which is preliminary data.</text>
</comment>
<proteinExistence type="predicted"/>
<dbReference type="OrthoDB" id="10261408at2759"/>
<dbReference type="Proteomes" id="UP000179179">
    <property type="component" value="Unassembled WGS sequence"/>
</dbReference>
<dbReference type="GeneID" id="34444864"/>
<gene>
    <name evidence="1" type="ORF">ABOM_001474</name>
</gene>
<dbReference type="EMBL" id="LYCR01000006">
    <property type="protein sequence ID" value="OGM49860.1"/>
    <property type="molecule type" value="Genomic_DNA"/>
</dbReference>
<organism evidence="1 2">
    <name type="scientific">Aspergillus bombycis</name>
    <dbReference type="NCBI Taxonomy" id="109264"/>
    <lineage>
        <taxon>Eukaryota</taxon>
        <taxon>Fungi</taxon>
        <taxon>Dikarya</taxon>
        <taxon>Ascomycota</taxon>
        <taxon>Pezizomycotina</taxon>
        <taxon>Eurotiomycetes</taxon>
        <taxon>Eurotiomycetidae</taxon>
        <taxon>Eurotiales</taxon>
        <taxon>Aspergillaceae</taxon>
        <taxon>Aspergillus</taxon>
    </lineage>
</organism>
<evidence type="ECO:0000313" key="2">
    <source>
        <dbReference type="Proteomes" id="UP000179179"/>
    </source>
</evidence>
<accession>A0A1F8ADS0</accession>
<dbReference type="RefSeq" id="XP_022393577.1">
    <property type="nucleotide sequence ID" value="XM_022528604.1"/>
</dbReference>
<reference evidence="1 2" key="1">
    <citation type="journal article" date="2016" name="Genome Biol. Evol.">
        <title>Draft genome sequence of an aflatoxigenic Aspergillus species, A. bombycis.</title>
        <authorList>
            <person name="Moore G.G."/>
            <person name="Mack B.M."/>
            <person name="Beltz S.B."/>
            <person name="Gilbert M.K."/>
        </authorList>
    </citation>
    <scope>NUCLEOTIDE SEQUENCE [LARGE SCALE GENOMIC DNA]</scope>
    <source>
        <strain evidence="2">NRRL 26010</strain>
    </source>
</reference>
<evidence type="ECO:0000313" key="1">
    <source>
        <dbReference type="EMBL" id="OGM49860.1"/>
    </source>
</evidence>
<keyword evidence="2" id="KW-1185">Reference proteome</keyword>
<dbReference type="AlphaFoldDB" id="A0A1F8ADS0"/>
<sequence>MVGLWVTGHPAKREAAIELHRRLSDAIRAQEGSWSMSHSDLQRTSHTPWPIATYQSILLQIIMAALLAKERASADLSLRVQLDADDYYLLTTLVRSCRELGMFCYPNMVEQHSPAAPLAMIWVNVEEIKRFGFSLYKLCRVTSLVGSTESNAGMRTELLTVADLEYCMPDSDQFWDAPAVIDENERQQMISQSNRREGMDPHGWVSYAARVLCDAQVKFEWI</sequence>